<evidence type="ECO:0000259" key="7">
    <source>
        <dbReference type="PROSITE" id="PS50850"/>
    </source>
</evidence>
<dbReference type="GO" id="GO:0022857">
    <property type="term" value="F:transmembrane transporter activity"/>
    <property type="evidence" value="ECO:0007669"/>
    <property type="project" value="InterPro"/>
</dbReference>
<dbReference type="InterPro" id="IPR011701">
    <property type="entry name" value="MFS"/>
</dbReference>
<reference evidence="9" key="1">
    <citation type="journal article" date="2017" name="Nucleic Acids Res.">
        <title>Proteogenomics produces comprehensive and highly accurate protein-coding gene annotation in a complete genome assembly of Malassezia sympodialis.</title>
        <authorList>
            <person name="Zhu Y."/>
            <person name="Engstroem P.G."/>
            <person name="Tellgren-Roth C."/>
            <person name="Baudo C.D."/>
            <person name="Kennell J.C."/>
            <person name="Sun S."/>
            <person name="Billmyre R.B."/>
            <person name="Schroeder M.S."/>
            <person name="Andersson A."/>
            <person name="Holm T."/>
            <person name="Sigurgeirsson B."/>
            <person name="Wu G."/>
            <person name="Sankaranarayanan S.R."/>
            <person name="Siddharthan R."/>
            <person name="Sanyal K."/>
            <person name="Lundeberg J."/>
            <person name="Nystedt B."/>
            <person name="Boekhout T."/>
            <person name="Dawson T.L. Jr."/>
            <person name="Heitman J."/>
            <person name="Scheynius A."/>
            <person name="Lehtioe J."/>
        </authorList>
    </citation>
    <scope>NUCLEOTIDE SEQUENCE [LARGE SCALE GENOMIC DNA]</scope>
    <source>
        <strain evidence="9">ATCC 42132</strain>
    </source>
</reference>
<dbReference type="OrthoDB" id="9986881at2759"/>
<feature type="transmembrane region" description="Helical" evidence="6">
    <location>
        <begin position="564"/>
        <end position="584"/>
    </location>
</feature>
<dbReference type="GO" id="GO:0005886">
    <property type="term" value="C:plasma membrane"/>
    <property type="evidence" value="ECO:0007669"/>
    <property type="project" value="TreeGrafter"/>
</dbReference>
<feature type="transmembrane region" description="Helical" evidence="6">
    <location>
        <begin position="496"/>
        <end position="520"/>
    </location>
</feature>
<dbReference type="AlphaFoldDB" id="A0A1M8A9Y2"/>
<dbReference type="PANTHER" id="PTHR23502:SF173">
    <property type="entry name" value="MFS-MULTIDRUG-RESISTANCE TRANSPORTER-RELATED"/>
    <property type="match status" value="1"/>
</dbReference>
<keyword evidence="9" id="KW-1185">Reference proteome</keyword>
<feature type="transmembrane region" description="Helical" evidence="6">
    <location>
        <begin position="195"/>
        <end position="217"/>
    </location>
</feature>
<feature type="transmembrane region" description="Helical" evidence="6">
    <location>
        <begin position="160"/>
        <end position="183"/>
    </location>
</feature>
<feature type="transmembrane region" description="Helical" evidence="6">
    <location>
        <begin position="395"/>
        <end position="419"/>
    </location>
</feature>
<name>A0A1M8A9Y2_MALS4</name>
<dbReference type="Gene3D" id="1.20.1250.20">
    <property type="entry name" value="MFS general substrate transporter like domains"/>
    <property type="match status" value="1"/>
</dbReference>
<keyword evidence="4 6" id="KW-0472">Membrane</keyword>
<protein>
    <submittedName>
        <fullName evidence="8">Similar to S.cerevisiae protein YHK8 (Presumed antiporter of the major facilitator superfamily)</fullName>
    </submittedName>
</protein>
<dbReference type="InterPro" id="IPR036259">
    <property type="entry name" value="MFS_trans_sf"/>
</dbReference>
<gene>
    <name evidence="8" type="ORF">MSYG_3609</name>
</gene>
<evidence type="ECO:0000313" key="9">
    <source>
        <dbReference type="Proteomes" id="UP000186303"/>
    </source>
</evidence>
<feature type="region of interest" description="Disordered" evidence="5">
    <location>
        <begin position="45"/>
        <end position="81"/>
    </location>
</feature>
<dbReference type="PANTHER" id="PTHR23502">
    <property type="entry name" value="MAJOR FACILITATOR SUPERFAMILY"/>
    <property type="match status" value="1"/>
</dbReference>
<feature type="transmembrane region" description="Helical" evidence="6">
    <location>
        <begin position="425"/>
        <end position="448"/>
    </location>
</feature>
<feature type="compositionally biased region" description="Polar residues" evidence="5">
    <location>
        <begin position="59"/>
        <end position="75"/>
    </location>
</feature>
<keyword evidence="3 6" id="KW-1133">Transmembrane helix</keyword>
<feature type="transmembrane region" description="Helical" evidence="6">
    <location>
        <begin position="369"/>
        <end position="388"/>
    </location>
</feature>
<evidence type="ECO:0000256" key="6">
    <source>
        <dbReference type="SAM" id="Phobius"/>
    </source>
</evidence>
<evidence type="ECO:0000256" key="5">
    <source>
        <dbReference type="SAM" id="MobiDB-lite"/>
    </source>
</evidence>
<evidence type="ECO:0000256" key="1">
    <source>
        <dbReference type="ARBA" id="ARBA00004141"/>
    </source>
</evidence>
<dbReference type="Proteomes" id="UP000186303">
    <property type="component" value="Chromosome 6"/>
</dbReference>
<dbReference type="Pfam" id="PF07690">
    <property type="entry name" value="MFS_1"/>
    <property type="match status" value="1"/>
</dbReference>
<proteinExistence type="predicted"/>
<dbReference type="PROSITE" id="PS50850">
    <property type="entry name" value="MFS"/>
    <property type="match status" value="1"/>
</dbReference>
<feature type="domain" description="Major facilitator superfamily (MFS) profile" evidence="7">
    <location>
        <begin position="160"/>
        <end position="593"/>
    </location>
</feature>
<sequence length="599" mass="67181">MVGQGVLLVDPPTPVVPSRKNINFDKFYENRSAPSANRLSQQLSHLNGPNRRTSENTLRKISSRTSWGRRSSAVTNPELEDETPRRLSYNCYNEDLETGLKDASIQHGSAQLDGKMAFPSPIPDEKFDERRTDLDIIVVEWDGDDRELGTSWSMTYRAYLTLYIGLTTISSTMASSISSMVLVNVTEAFNVSMEVAKLTVFIFVGGYCLGPLAWAPMSELYGIRWSLLISLTGSTIFNMACALSPNIGALIIFRFLAGTFSSATLVIGGGVQANIWEKDWLGVGMSVFSMAPMCGPALGPVIGGWIAVSKTTWRWVYWAMTIFSGFLVVLGLVSMKESNPNLTLQKKAQRLRKTTNDDRYKAPIELRRIVLKELCTRWFLLPILMLIFEPMLQAITIYMSFVYGVLYLFFEAFPIVFGLHQFNEVQIGLTFLGFLLGCFLAGGFYIFYENVRYVRAMKASPSGVLPPEQRIRVALIGSPLLTISLFWFAWSSYEFVSYWSAIGAAVMYGMSMFFIFFSLMTFMADAYRQQTACALSANTVTRSAFGFGFPLFATQMYDKLNPRWASSLLGFISVAMLPIPFLLYKYGAWLRSKAKFAFG</sequence>
<dbReference type="SUPFAM" id="SSF103473">
    <property type="entry name" value="MFS general substrate transporter"/>
    <property type="match status" value="1"/>
</dbReference>
<comment type="subcellular location">
    <subcellularLocation>
        <location evidence="1">Membrane</location>
        <topology evidence="1">Multi-pass membrane protein</topology>
    </subcellularLocation>
</comment>
<evidence type="ECO:0000256" key="4">
    <source>
        <dbReference type="ARBA" id="ARBA00023136"/>
    </source>
</evidence>
<dbReference type="CDD" id="cd17323">
    <property type="entry name" value="MFS_Tpo1_MDR_like"/>
    <property type="match status" value="1"/>
</dbReference>
<dbReference type="VEuPathDB" id="FungiDB:MSYG_3609"/>
<evidence type="ECO:0000256" key="2">
    <source>
        <dbReference type="ARBA" id="ARBA00022692"/>
    </source>
</evidence>
<feature type="transmembrane region" description="Helical" evidence="6">
    <location>
        <begin position="315"/>
        <end position="335"/>
    </location>
</feature>
<feature type="transmembrane region" description="Helical" evidence="6">
    <location>
        <begin position="255"/>
        <end position="275"/>
    </location>
</feature>
<dbReference type="EMBL" id="LT671826">
    <property type="protein sequence ID" value="SHO79260.1"/>
    <property type="molecule type" value="Genomic_DNA"/>
</dbReference>
<evidence type="ECO:0000256" key="3">
    <source>
        <dbReference type="ARBA" id="ARBA00022989"/>
    </source>
</evidence>
<feature type="transmembrane region" description="Helical" evidence="6">
    <location>
        <begin position="287"/>
        <end position="308"/>
    </location>
</feature>
<feature type="transmembrane region" description="Helical" evidence="6">
    <location>
        <begin position="469"/>
        <end position="490"/>
    </location>
</feature>
<accession>A0A1M8A9Y2</accession>
<organism evidence="8 9">
    <name type="scientific">Malassezia sympodialis (strain ATCC 42132)</name>
    <name type="common">Atopic eczema-associated yeast</name>
    <dbReference type="NCBI Taxonomy" id="1230383"/>
    <lineage>
        <taxon>Eukaryota</taxon>
        <taxon>Fungi</taxon>
        <taxon>Dikarya</taxon>
        <taxon>Basidiomycota</taxon>
        <taxon>Ustilaginomycotina</taxon>
        <taxon>Malasseziomycetes</taxon>
        <taxon>Malasseziales</taxon>
        <taxon>Malasseziaceae</taxon>
        <taxon>Malassezia</taxon>
    </lineage>
</organism>
<feature type="transmembrane region" description="Helical" evidence="6">
    <location>
        <begin position="532"/>
        <end position="552"/>
    </location>
</feature>
<evidence type="ECO:0000313" key="8">
    <source>
        <dbReference type="EMBL" id="SHO79260.1"/>
    </source>
</evidence>
<feature type="transmembrane region" description="Helical" evidence="6">
    <location>
        <begin position="223"/>
        <end position="243"/>
    </location>
</feature>
<dbReference type="OMA" id="TIFNMAC"/>
<dbReference type="InterPro" id="IPR020846">
    <property type="entry name" value="MFS_dom"/>
</dbReference>
<keyword evidence="2 6" id="KW-0812">Transmembrane</keyword>
<dbReference type="FunFam" id="1.20.1250.20:FF:000011">
    <property type="entry name" value="MFS multidrug transporter, putative"/>
    <property type="match status" value="1"/>
</dbReference>